<proteinExistence type="predicted"/>
<dbReference type="RefSeq" id="WP_072979227.1">
    <property type="nucleotide sequence ID" value="NZ_FQXT01000001.1"/>
</dbReference>
<dbReference type="PANTHER" id="PTHR39624:SF2">
    <property type="entry name" value="OSMC-LIKE PROTEIN"/>
    <property type="match status" value="1"/>
</dbReference>
<protein>
    <submittedName>
        <fullName evidence="1">OsmC-like protein</fullName>
    </submittedName>
    <submittedName>
        <fullName evidence="2">Uncharacterized OsmC-related protein</fullName>
    </submittedName>
</protein>
<dbReference type="STRING" id="573501.SAMN04487999_0097"/>
<dbReference type="SUPFAM" id="SSF82784">
    <property type="entry name" value="OsmC-like"/>
    <property type="match status" value="1"/>
</dbReference>
<keyword evidence="4" id="KW-1185">Reference proteome</keyword>
<dbReference type="Pfam" id="PF02566">
    <property type="entry name" value="OsmC"/>
    <property type="match status" value="1"/>
</dbReference>
<evidence type="ECO:0000313" key="3">
    <source>
        <dbReference type="Proteomes" id="UP000184240"/>
    </source>
</evidence>
<dbReference type="OrthoDB" id="290036at2"/>
<dbReference type="AlphaFoldDB" id="A0A1M5SN02"/>
<evidence type="ECO:0000313" key="2">
    <source>
        <dbReference type="EMBL" id="SHH39865.1"/>
    </source>
</evidence>
<dbReference type="EMBL" id="FQXT01000001">
    <property type="protein sequence ID" value="SHH39865.1"/>
    <property type="molecule type" value="Genomic_DNA"/>
</dbReference>
<sequence length="134" mass="14724">MTSKVVYLGNLRTECEHVKSGSTFITDAPTDNNGKGEAFSPTDTVATALASCMLTVMGIKAAQMEDVHLDGSTAEVTKIMKAEPRRIARVEVKLNLKGVADDKNRKILENTARTCPVLNSLHPDMEKEIIFNWM</sequence>
<dbReference type="Proteomes" id="UP000184240">
    <property type="component" value="Unassembled WGS sequence"/>
</dbReference>
<dbReference type="Gene3D" id="3.30.300.20">
    <property type="match status" value="1"/>
</dbReference>
<dbReference type="Proteomes" id="UP000290037">
    <property type="component" value="Unassembled WGS sequence"/>
</dbReference>
<evidence type="ECO:0000313" key="4">
    <source>
        <dbReference type="Proteomes" id="UP000290037"/>
    </source>
</evidence>
<dbReference type="InterPro" id="IPR015946">
    <property type="entry name" value="KH_dom-like_a/b"/>
</dbReference>
<reference evidence="1 4" key="3">
    <citation type="submission" date="2018-07" db="EMBL/GenBank/DDBJ databases">
        <title>Leeuwenhoekiella genomics.</title>
        <authorList>
            <person name="Tahon G."/>
            <person name="Willems A."/>
        </authorList>
    </citation>
    <scope>NUCLEOTIDE SEQUENCE [LARGE SCALE GENOMIC DNA]</scope>
    <source>
        <strain evidence="1 4">LMG 24856</strain>
    </source>
</reference>
<name>A0A1M5SN02_9FLAO</name>
<reference evidence="2" key="1">
    <citation type="submission" date="2016-11" db="EMBL/GenBank/DDBJ databases">
        <authorList>
            <person name="Jaros S."/>
            <person name="Januszkiewicz K."/>
            <person name="Wedrychowicz H."/>
        </authorList>
    </citation>
    <scope>NUCLEOTIDE SEQUENCE [LARGE SCALE GENOMIC DNA]</scope>
    <source>
        <strain evidence="2">DSM 19859</strain>
    </source>
</reference>
<accession>A0A1M5SN02</accession>
<organism evidence="2 3">
    <name type="scientific">Leeuwenhoekiella palythoae</name>
    <dbReference type="NCBI Taxonomy" id="573501"/>
    <lineage>
        <taxon>Bacteria</taxon>
        <taxon>Pseudomonadati</taxon>
        <taxon>Bacteroidota</taxon>
        <taxon>Flavobacteriia</taxon>
        <taxon>Flavobacteriales</taxon>
        <taxon>Flavobacteriaceae</taxon>
        <taxon>Leeuwenhoekiella</taxon>
    </lineage>
</organism>
<dbReference type="PANTHER" id="PTHR39624">
    <property type="entry name" value="PROTEIN INVOLVED IN RIMO-MEDIATED BETA-METHYLTHIOLATION OF RIBOSOMAL PROTEIN S12 YCAO"/>
    <property type="match status" value="1"/>
</dbReference>
<dbReference type="EMBL" id="QOVN01000004">
    <property type="protein sequence ID" value="RXG28917.1"/>
    <property type="molecule type" value="Genomic_DNA"/>
</dbReference>
<dbReference type="InterPro" id="IPR003718">
    <property type="entry name" value="OsmC/Ohr_fam"/>
</dbReference>
<gene>
    <name evidence="1" type="ORF">DSM01_2379</name>
    <name evidence="2" type="ORF">SAMN04487999_0097</name>
</gene>
<evidence type="ECO:0000313" key="1">
    <source>
        <dbReference type="EMBL" id="RXG28917.1"/>
    </source>
</evidence>
<reference evidence="3" key="2">
    <citation type="submission" date="2016-11" db="EMBL/GenBank/DDBJ databases">
        <authorList>
            <person name="Varghese N."/>
            <person name="Submissions S."/>
        </authorList>
    </citation>
    <scope>NUCLEOTIDE SEQUENCE [LARGE SCALE GENOMIC DNA]</scope>
    <source>
        <strain evidence="3">DSM 19859</strain>
    </source>
</reference>
<dbReference type="InterPro" id="IPR036102">
    <property type="entry name" value="OsmC/Ohrsf"/>
</dbReference>